<comment type="caution">
    <text evidence="2">The sequence shown here is derived from an EMBL/GenBank/DDBJ whole genome shotgun (WGS) entry which is preliminary data.</text>
</comment>
<reference evidence="2" key="2">
    <citation type="submission" date="2020-09" db="EMBL/GenBank/DDBJ databases">
        <authorList>
            <person name="Sun Q."/>
            <person name="Zhou Y."/>
        </authorList>
    </citation>
    <scope>NUCLEOTIDE SEQUENCE</scope>
    <source>
        <strain evidence="2">CGMCC 4.7278</strain>
    </source>
</reference>
<dbReference type="EMBL" id="BMMW01000004">
    <property type="protein sequence ID" value="GGK63019.1"/>
    <property type="molecule type" value="Genomic_DNA"/>
</dbReference>
<accession>A0A917QQ94</accession>
<feature type="transmembrane region" description="Helical" evidence="1">
    <location>
        <begin position="49"/>
        <end position="73"/>
    </location>
</feature>
<gene>
    <name evidence="2" type="ORF">GCM10011591_39090</name>
</gene>
<sequence length="108" mass="11480">MQITDIVVSTAIITIVPIVLGLFTLWMLPWMLVSNDTCRAEPPCNVNPALGWTIMLGGGAISAALAIAVAIFLGLRRWPMFPVAILGAAGIVTAWKYGLPMISELTGN</sequence>
<evidence type="ECO:0000313" key="3">
    <source>
        <dbReference type="Proteomes" id="UP000612956"/>
    </source>
</evidence>
<name>A0A917QQ94_9NOCA</name>
<feature type="transmembrane region" description="Helical" evidence="1">
    <location>
        <begin position="7"/>
        <end position="29"/>
    </location>
</feature>
<evidence type="ECO:0000256" key="1">
    <source>
        <dbReference type="SAM" id="Phobius"/>
    </source>
</evidence>
<dbReference type="AlphaFoldDB" id="A0A917QQ94"/>
<keyword evidence="1" id="KW-1133">Transmembrane helix</keyword>
<feature type="transmembrane region" description="Helical" evidence="1">
    <location>
        <begin position="80"/>
        <end position="98"/>
    </location>
</feature>
<proteinExistence type="predicted"/>
<reference evidence="2" key="1">
    <citation type="journal article" date="2014" name="Int. J. Syst. Evol. Microbiol.">
        <title>Complete genome sequence of Corynebacterium casei LMG S-19264T (=DSM 44701T), isolated from a smear-ripened cheese.</title>
        <authorList>
            <consortium name="US DOE Joint Genome Institute (JGI-PGF)"/>
            <person name="Walter F."/>
            <person name="Albersmeier A."/>
            <person name="Kalinowski J."/>
            <person name="Ruckert C."/>
        </authorList>
    </citation>
    <scope>NUCLEOTIDE SEQUENCE</scope>
    <source>
        <strain evidence="2">CGMCC 4.7278</strain>
    </source>
</reference>
<protein>
    <submittedName>
        <fullName evidence="2">Uncharacterized protein</fullName>
    </submittedName>
</protein>
<keyword evidence="1" id="KW-0812">Transmembrane</keyword>
<dbReference type="Proteomes" id="UP000612956">
    <property type="component" value="Unassembled WGS sequence"/>
</dbReference>
<keyword evidence="1" id="KW-0472">Membrane</keyword>
<keyword evidence="3" id="KW-1185">Reference proteome</keyword>
<organism evidence="2 3">
    <name type="scientific">Nocardia camponoti</name>
    <dbReference type="NCBI Taxonomy" id="1616106"/>
    <lineage>
        <taxon>Bacteria</taxon>
        <taxon>Bacillati</taxon>
        <taxon>Actinomycetota</taxon>
        <taxon>Actinomycetes</taxon>
        <taxon>Mycobacteriales</taxon>
        <taxon>Nocardiaceae</taxon>
        <taxon>Nocardia</taxon>
    </lineage>
</organism>
<evidence type="ECO:0000313" key="2">
    <source>
        <dbReference type="EMBL" id="GGK63019.1"/>
    </source>
</evidence>